<comment type="caution">
    <text evidence="1">The sequence shown here is derived from an EMBL/GenBank/DDBJ whole genome shotgun (WGS) entry which is preliminary data.</text>
</comment>
<sequence length="62" mass="7017">MNGAPDPSSGYFYCAHCEENVSESTFRRNQILPNSINQLQRAVRNFSSDSESERSTSPDLFQ</sequence>
<evidence type="ECO:0000313" key="1">
    <source>
        <dbReference type="EMBL" id="CAB3991965.1"/>
    </source>
</evidence>
<proteinExistence type="predicted"/>
<gene>
    <name evidence="1" type="ORF">PACLA_8A005789</name>
</gene>
<dbReference type="AlphaFoldDB" id="A0A6S7GJZ7"/>
<protein>
    <submittedName>
        <fullName evidence="1">Uncharacterized protein</fullName>
    </submittedName>
</protein>
<keyword evidence="2" id="KW-1185">Reference proteome</keyword>
<organism evidence="1 2">
    <name type="scientific">Paramuricea clavata</name>
    <name type="common">Red gorgonian</name>
    <name type="synonym">Violescent sea-whip</name>
    <dbReference type="NCBI Taxonomy" id="317549"/>
    <lineage>
        <taxon>Eukaryota</taxon>
        <taxon>Metazoa</taxon>
        <taxon>Cnidaria</taxon>
        <taxon>Anthozoa</taxon>
        <taxon>Octocorallia</taxon>
        <taxon>Malacalcyonacea</taxon>
        <taxon>Plexauridae</taxon>
        <taxon>Paramuricea</taxon>
    </lineage>
</organism>
<dbReference type="Proteomes" id="UP001152795">
    <property type="component" value="Unassembled WGS sequence"/>
</dbReference>
<feature type="non-terminal residue" evidence="1">
    <location>
        <position position="62"/>
    </location>
</feature>
<name>A0A6S7GJZ7_PARCT</name>
<dbReference type="EMBL" id="CACRXK020001952">
    <property type="protein sequence ID" value="CAB3991965.1"/>
    <property type="molecule type" value="Genomic_DNA"/>
</dbReference>
<evidence type="ECO:0000313" key="2">
    <source>
        <dbReference type="Proteomes" id="UP001152795"/>
    </source>
</evidence>
<reference evidence="1" key="1">
    <citation type="submission" date="2020-04" db="EMBL/GenBank/DDBJ databases">
        <authorList>
            <person name="Alioto T."/>
            <person name="Alioto T."/>
            <person name="Gomez Garrido J."/>
        </authorList>
    </citation>
    <scope>NUCLEOTIDE SEQUENCE</scope>
    <source>
        <strain evidence="1">A484AB</strain>
    </source>
</reference>
<accession>A0A6S7GJZ7</accession>